<keyword evidence="2 7" id="KW-0963">Cytoplasm</keyword>
<proteinExistence type="inferred from homology"/>
<sequence>MKVLVINAGSSSLKYQLMDMHDESVLAKGVVERIGMADVAGTKNIIYKRPGKETVEYDKAVSDHKEAFYEVKKLLSEGDNRVIDSFDEIDAIGHRVVQGGDKYTKSVLVTEKVHQDVRGLAPLAPLHAVANAQGYEACLAVVGPDVPQVMVFDTAFHSTMPPKAYMYAVPYEYYEKYAVRRYGFHGTSHKFISQHCADVMGRDLKDLKLITCHLGNGSSVTAVEHGRVVDTSMGFTPLDGFMMGTRSGGVDPSVVTFLMKKENLTPDEMDTILNKHSGVEAISGISSDDRDIVAAQGKGNVRATLAHEMQAYQIAKYIGSYIAAMNGVDAIVFTGGIGENGYWLRSRICSYFGYMGIQIDEEINKNTFHGKEAELTESSSPVRVFVLATDEERMIARETVEIVQNLK</sequence>
<comment type="function">
    <text evidence="7">Catalyzes the formation of acetyl phosphate from acetate and ATP. Can also catalyze the reverse reaction.</text>
</comment>
<keyword evidence="5 7" id="KW-0418">Kinase</keyword>
<name>A0A9D1MTU3_9FIRM</name>
<dbReference type="InterPro" id="IPR043129">
    <property type="entry name" value="ATPase_NBD"/>
</dbReference>
<comment type="subcellular location">
    <subcellularLocation>
        <location evidence="7">Cytoplasm</location>
    </subcellularLocation>
</comment>
<dbReference type="EC" id="2.7.2.1" evidence="7"/>
<organism evidence="9 10">
    <name type="scientific">Candidatus Scybalenecus merdavium</name>
    <dbReference type="NCBI Taxonomy" id="2840939"/>
    <lineage>
        <taxon>Bacteria</taxon>
        <taxon>Bacillati</taxon>
        <taxon>Bacillota</taxon>
        <taxon>Clostridia</taxon>
        <taxon>Eubacteriales</taxon>
        <taxon>Oscillospiraceae</taxon>
        <taxon>Oscillospiraceae incertae sedis</taxon>
        <taxon>Candidatus Scybalenecus</taxon>
    </lineage>
</organism>
<comment type="subunit">
    <text evidence="7">Homodimer.</text>
</comment>
<dbReference type="EMBL" id="DVNM01000007">
    <property type="protein sequence ID" value="HIU68605.1"/>
    <property type="molecule type" value="Genomic_DNA"/>
</dbReference>
<evidence type="ECO:0000256" key="5">
    <source>
        <dbReference type="ARBA" id="ARBA00022777"/>
    </source>
</evidence>
<dbReference type="PROSITE" id="PS01076">
    <property type="entry name" value="ACETATE_KINASE_2"/>
    <property type="match status" value="1"/>
</dbReference>
<dbReference type="GO" id="GO:0000287">
    <property type="term" value="F:magnesium ion binding"/>
    <property type="evidence" value="ECO:0007669"/>
    <property type="project" value="UniProtKB-UniRule"/>
</dbReference>
<evidence type="ECO:0000256" key="7">
    <source>
        <dbReference type="HAMAP-Rule" id="MF_00020"/>
    </source>
</evidence>
<feature type="binding site" evidence="7">
    <location>
        <position position="391"/>
    </location>
    <ligand>
        <name>Mg(2+)</name>
        <dbReference type="ChEBI" id="CHEBI:18420"/>
    </ligand>
</feature>
<dbReference type="Pfam" id="PF00871">
    <property type="entry name" value="Acetate_kinase"/>
    <property type="match status" value="1"/>
</dbReference>
<keyword evidence="4 7" id="KW-0547">Nucleotide-binding</keyword>
<feature type="site" description="Transition state stabilizer" evidence="7">
    <location>
        <position position="246"/>
    </location>
</feature>
<keyword evidence="3 7" id="KW-0808">Transferase</keyword>
<reference evidence="9" key="1">
    <citation type="submission" date="2020-10" db="EMBL/GenBank/DDBJ databases">
        <authorList>
            <person name="Gilroy R."/>
        </authorList>
    </citation>
    <scope>NUCLEOTIDE SEQUENCE</scope>
    <source>
        <strain evidence="9">CHK176-6737</strain>
    </source>
</reference>
<evidence type="ECO:0000256" key="3">
    <source>
        <dbReference type="ARBA" id="ARBA00022679"/>
    </source>
</evidence>
<dbReference type="SUPFAM" id="SSF53067">
    <property type="entry name" value="Actin-like ATPase domain"/>
    <property type="match status" value="2"/>
</dbReference>
<feature type="active site" description="Proton donor/acceptor" evidence="7">
    <location>
        <position position="153"/>
    </location>
</feature>
<comment type="pathway">
    <text evidence="7">Metabolic intermediate biosynthesis; acetyl-CoA biosynthesis; acetyl-CoA from acetate: step 1/2.</text>
</comment>
<keyword evidence="7" id="KW-0460">Magnesium</keyword>
<keyword evidence="6 7" id="KW-0067">ATP-binding</keyword>
<protein>
    <recommendedName>
        <fullName evidence="7">Acetate kinase</fullName>
        <ecNumber evidence="7">2.7.2.1</ecNumber>
    </recommendedName>
    <alternativeName>
        <fullName evidence="7">Acetokinase</fullName>
    </alternativeName>
</protein>
<dbReference type="CDD" id="cd24010">
    <property type="entry name" value="ASKHA_NBD_AcK_PK"/>
    <property type="match status" value="1"/>
</dbReference>
<comment type="cofactor">
    <cofactor evidence="7">
        <name>Mg(2+)</name>
        <dbReference type="ChEBI" id="CHEBI:18420"/>
    </cofactor>
    <cofactor evidence="7">
        <name>Mn(2+)</name>
        <dbReference type="ChEBI" id="CHEBI:29035"/>
    </cofactor>
    <text evidence="7">Mg(2+). Can also accept Mn(2+).</text>
</comment>
<comment type="catalytic activity">
    <reaction evidence="7">
        <text>acetate + ATP = acetyl phosphate + ADP</text>
        <dbReference type="Rhea" id="RHEA:11352"/>
        <dbReference type="ChEBI" id="CHEBI:22191"/>
        <dbReference type="ChEBI" id="CHEBI:30089"/>
        <dbReference type="ChEBI" id="CHEBI:30616"/>
        <dbReference type="ChEBI" id="CHEBI:456216"/>
        <dbReference type="EC" id="2.7.2.1"/>
    </reaction>
</comment>
<dbReference type="InterPro" id="IPR000890">
    <property type="entry name" value="Aliphatic_acid_kin_short-chain"/>
</dbReference>
<feature type="binding site" evidence="7">
    <location>
        <position position="7"/>
    </location>
    <ligand>
        <name>Mg(2+)</name>
        <dbReference type="ChEBI" id="CHEBI:18420"/>
    </ligand>
</feature>
<dbReference type="GO" id="GO:0008776">
    <property type="term" value="F:acetate kinase activity"/>
    <property type="evidence" value="ECO:0007669"/>
    <property type="project" value="UniProtKB-UniRule"/>
</dbReference>
<dbReference type="PIRSF" id="PIRSF000722">
    <property type="entry name" value="Acetate_prop_kin"/>
    <property type="match status" value="1"/>
</dbReference>
<feature type="binding site" evidence="7">
    <location>
        <begin position="336"/>
        <end position="340"/>
    </location>
    <ligand>
        <name>ATP</name>
        <dbReference type="ChEBI" id="CHEBI:30616"/>
    </ligand>
</feature>
<feature type="binding site" evidence="7">
    <location>
        <position position="14"/>
    </location>
    <ligand>
        <name>ATP</name>
        <dbReference type="ChEBI" id="CHEBI:30616"/>
    </ligand>
</feature>
<dbReference type="AlphaFoldDB" id="A0A9D1MTU3"/>
<evidence type="ECO:0000256" key="6">
    <source>
        <dbReference type="ARBA" id="ARBA00022840"/>
    </source>
</evidence>
<dbReference type="Proteomes" id="UP000824125">
    <property type="component" value="Unassembled WGS sequence"/>
</dbReference>
<keyword evidence="7" id="KW-0479">Metal-binding</keyword>
<dbReference type="GO" id="GO:0006083">
    <property type="term" value="P:acetate metabolic process"/>
    <property type="evidence" value="ECO:0007669"/>
    <property type="project" value="TreeGrafter"/>
</dbReference>
<dbReference type="PROSITE" id="PS01075">
    <property type="entry name" value="ACETATE_KINASE_1"/>
    <property type="match status" value="1"/>
</dbReference>
<evidence type="ECO:0000256" key="1">
    <source>
        <dbReference type="ARBA" id="ARBA00008748"/>
    </source>
</evidence>
<feature type="binding site" evidence="7">
    <location>
        <begin position="213"/>
        <end position="217"/>
    </location>
    <ligand>
        <name>ATP</name>
        <dbReference type="ChEBI" id="CHEBI:30616"/>
    </ligand>
</feature>
<evidence type="ECO:0000256" key="2">
    <source>
        <dbReference type="ARBA" id="ARBA00022490"/>
    </source>
</evidence>
<dbReference type="GO" id="GO:0006085">
    <property type="term" value="P:acetyl-CoA biosynthetic process"/>
    <property type="evidence" value="ECO:0007669"/>
    <property type="project" value="UniProtKB-UniRule"/>
</dbReference>
<evidence type="ECO:0000256" key="4">
    <source>
        <dbReference type="ARBA" id="ARBA00022741"/>
    </source>
</evidence>
<dbReference type="NCBIfam" id="TIGR00016">
    <property type="entry name" value="ackA"/>
    <property type="match status" value="1"/>
</dbReference>
<dbReference type="PANTHER" id="PTHR21060">
    <property type="entry name" value="ACETATE KINASE"/>
    <property type="match status" value="1"/>
</dbReference>
<feature type="binding site" evidence="7">
    <location>
        <begin position="288"/>
        <end position="290"/>
    </location>
    <ligand>
        <name>ATP</name>
        <dbReference type="ChEBI" id="CHEBI:30616"/>
    </ligand>
</feature>
<feature type="binding site" evidence="7">
    <location>
        <position position="95"/>
    </location>
    <ligand>
        <name>substrate</name>
    </ligand>
</feature>
<dbReference type="HAMAP" id="MF_00020">
    <property type="entry name" value="Acetate_kinase"/>
    <property type="match status" value="1"/>
</dbReference>
<dbReference type="InterPro" id="IPR023865">
    <property type="entry name" value="Aliphatic_acid_kinase_CS"/>
</dbReference>
<comment type="caution">
    <text evidence="9">The sequence shown here is derived from an EMBL/GenBank/DDBJ whole genome shotgun (WGS) entry which is preliminary data.</text>
</comment>
<accession>A0A9D1MTU3</accession>
<dbReference type="GO" id="GO:0005737">
    <property type="term" value="C:cytoplasm"/>
    <property type="evidence" value="ECO:0007669"/>
    <property type="project" value="UniProtKB-SubCell"/>
</dbReference>
<evidence type="ECO:0000313" key="10">
    <source>
        <dbReference type="Proteomes" id="UP000824125"/>
    </source>
</evidence>
<evidence type="ECO:0000313" key="9">
    <source>
        <dbReference type="EMBL" id="HIU68605.1"/>
    </source>
</evidence>
<reference evidence="9" key="2">
    <citation type="journal article" date="2021" name="PeerJ">
        <title>Extensive microbial diversity within the chicken gut microbiome revealed by metagenomics and culture.</title>
        <authorList>
            <person name="Gilroy R."/>
            <person name="Ravi A."/>
            <person name="Getino M."/>
            <person name="Pursley I."/>
            <person name="Horton D.L."/>
            <person name="Alikhan N.F."/>
            <person name="Baker D."/>
            <person name="Gharbi K."/>
            <person name="Hall N."/>
            <person name="Watson M."/>
            <person name="Adriaenssens E.M."/>
            <person name="Foster-Nyarko E."/>
            <person name="Jarju S."/>
            <person name="Secka A."/>
            <person name="Antonio M."/>
            <person name="Oren A."/>
            <person name="Chaudhuri R.R."/>
            <person name="La Ragione R."/>
            <person name="Hildebrand F."/>
            <person name="Pallen M.J."/>
        </authorList>
    </citation>
    <scope>NUCLEOTIDE SEQUENCE</scope>
    <source>
        <strain evidence="9">CHK176-6737</strain>
    </source>
</reference>
<dbReference type="PANTHER" id="PTHR21060:SF15">
    <property type="entry name" value="ACETATE KINASE-RELATED"/>
    <property type="match status" value="1"/>
</dbReference>
<dbReference type="InterPro" id="IPR004372">
    <property type="entry name" value="Ac/propionate_kinase"/>
</dbReference>
<comment type="similarity">
    <text evidence="1 7 8">Belongs to the acetokinase family.</text>
</comment>
<dbReference type="GO" id="GO:0005524">
    <property type="term" value="F:ATP binding"/>
    <property type="evidence" value="ECO:0007669"/>
    <property type="project" value="UniProtKB-KW"/>
</dbReference>
<dbReference type="PRINTS" id="PR00471">
    <property type="entry name" value="ACETATEKNASE"/>
</dbReference>
<gene>
    <name evidence="7" type="primary">ackA</name>
    <name evidence="9" type="ORF">IAD23_01435</name>
</gene>
<evidence type="ECO:0000256" key="8">
    <source>
        <dbReference type="RuleBase" id="RU003835"/>
    </source>
</evidence>
<dbReference type="Gene3D" id="3.30.420.40">
    <property type="match status" value="2"/>
</dbReference>
<feature type="site" description="Transition state stabilizer" evidence="7">
    <location>
        <position position="185"/>
    </location>
</feature>